<dbReference type="eggNOG" id="COG4225">
    <property type="taxonomic scope" value="Bacteria"/>
</dbReference>
<dbReference type="HOGENOM" id="CLU_382529_0_0_12"/>
<organism evidence="2 3">
    <name type="scientific">Parasphaerochaeta coccoides (strain ATCC BAA-1237 / DSM 17374 / SPN1)</name>
    <name type="common">Sphaerochaeta coccoides</name>
    <dbReference type="NCBI Taxonomy" id="760011"/>
    <lineage>
        <taxon>Bacteria</taxon>
        <taxon>Pseudomonadati</taxon>
        <taxon>Spirochaetota</taxon>
        <taxon>Spirochaetia</taxon>
        <taxon>Spirochaetales</taxon>
        <taxon>Sphaerochaetaceae</taxon>
        <taxon>Parasphaerochaeta</taxon>
    </lineage>
</organism>
<dbReference type="InterPro" id="IPR012341">
    <property type="entry name" value="6hp_glycosidase-like_sf"/>
</dbReference>
<evidence type="ECO:0000256" key="1">
    <source>
        <dbReference type="ARBA" id="ARBA00022801"/>
    </source>
</evidence>
<protein>
    <submittedName>
        <fullName evidence="2">Glycosyl hydrolase family 88</fullName>
    </submittedName>
</protein>
<dbReference type="STRING" id="760011.Spico_0866"/>
<name>F4GHX7_PARC1</name>
<accession>F4GHX7</accession>
<keyword evidence="1 2" id="KW-0378">Hydrolase</keyword>
<dbReference type="GO" id="GO:0016787">
    <property type="term" value="F:hydrolase activity"/>
    <property type="evidence" value="ECO:0007669"/>
    <property type="project" value="UniProtKB-KW"/>
</dbReference>
<dbReference type="PANTHER" id="PTHR33886:SF8">
    <property type="entry name" value="UNSATURATED RHAMNOGALACTURONAN HYDROLASE (EUROFUNG)"/>
    <property type="match status" value="1"/>
</dbReference>
<dbReference type="AlphaFoldDB" id="F4GHX7"/>
<dbReference type="OrthoDB" id="9807186at2"/>
<dbReference type="InterPro" id="IPR052043">
    <property type="entry name" value="PolySaccharide_Degr_Enz"/>
</dbReference>
<evidence type="ECO:0000313" key="3">
    <source>
        <dbReference type="Proteomes" id="UP000007939"/>
    </source>
</evidence>
<dbReference type="GO" id="GO:0005975">
    <property type="term" value="P:carbohydrate metabolic process"/>
    <property type="evidence" value="ECO:0007669"/>
    <property type="project" value="InterPro"/>
</dbReference>
<dbReference type="KEGG" id="scc:Spico_0866"/>
<dbReference type="InterPro" id="IPR008928">
    <property type="entry name" value="6-hairpin_glycosidase_sf"/>
</dbReference>
<dbReference type="PANTHER" id="PTHR33886">
    <property type="entry name" value="UNSATURATED RHAMNOGALACTURONAN HYDROLASE (EUROFUNG)"/>
    <property type="match status" value="1"/>
</dbReference>
<reference evidence="2 3" key="2">
    <citation type="journal article" date="2012" name="Stand. Genomic Sci.">
        <title>Complete genome sequence of the termite hindgut bacterium Spirochaeta coccoides type strain (SPN1(T)), reclassification in the genus Sphaerochaeta as Sphaerochaeta coccoides comb. nov. and emendations of the family Spirochaetaceae and the genus Sphaerochaeta.</title>
        <authorList>
            <person name="Abt B."/>
            <person name="Han C."/>
            <person name="Scheuner C."/>
            <person name="Lu M."/>
            <person name="Lapidus A."/>
            <person name="Nolan M."/>
            <person name="Lucas S."/>
            <person name="Hammon N."/>
            <person name="Deshpande S."/>
            <person name="Cheng J.F."/>
            <person name="Tapia R."/>
            <person name="Goodwin L.A."/>
            <person name="Pitluck S."/>
            <person name="Liolios K."/>
            <person name="Pagani I."/>
            <person name="Ivanova N."/>
            <person name="Mavromatis K."/>
            <person name="Mikhailova N."/>
            <person name="Huntemann M."/>
            <person name="Pati A."/>
            <person name="Chen A."/>
            <person name="Palaniappan K."/>
            <person name="Land M."/>
            <person name="Hauser L."/>
            <person name="Brambilla E.M."/>
            <person name="Rohde M."/>
            <person name="Spring S."/>
            <person name="Gronow S."/>
            <person name="Goker M."/>
            <person name="Woyke T."/>
            <person name="Bristow J."/>
            <person name="Eisen J.A."/>
            <person name="Markowitz V."/>
            <person name="Hugenholtz P."/>
            <person name="Kyrpides N.C."/>
            <person name="Klenk H.P."/>
            <person name="Detter J.C."/>
        </authorList>
    </citation>
    <scope>NUCLEOTIDE SEQUENCE [LARGE SCALE GENOMIC DNA]</scope>
    <source>
        <strain evidence="3">ATCC BAA-1237 / DSM 17374 / SPN1</strain>
    </source>
</reference>
<sequence length="736" mass="83517">MNMGYYFSASESIYAKSNRDILPTLEIIARRYIANNPPYPYTVRPYQKSGIMRGKDYRYHADFMELFPESLPGMSAFVWGTFISPVDTTLKFTLIPYGPAVVYLNGQEIARTDIFSERDAGTEVPVNVAMKTGKNHLIIKFTCTPAGFGGEFGTWLGKLDYYFLKPLPDCHDEEGVVYCRPFPDTDREAIGISYLDTHEIDWLPRRTWKAEDVEKGQFGRIFGHRPGLSAVARTIGNFSSAGDGDYIFSGTHNGSLSIRVGRDLVFEKGGTGDFSFSCRIPTGRYPIIIAQTCTDSTWGFSLVVKEVIQKKDYQVSVEFENPLVRVEKTSAQPWIFCGPFKAGHESGMNIDVNPDQLWSSSDGLSYWRLDYPDGWIRQYNENPLFGHWNYPLGVTLYGLLETARVLGDCPSGQELGNYVQAHVRASVSNFPYAMWDKEQFGGATGVHHLLTSIDSLDDCGSFGSLMLEAAKDCDIGSGYKEIAAYVAHHILHEQSRLEDGIFFRKDLMHHFHNDTMWADDLYMSIPFLCRYAALSGDASLLDDAASQFIGFRKLLYDPVRRLMNHVYDFRRNMATGVAWGRGNGWTIFSLAELLEVIPREHDMRPELLDFFRNFADGLLAMQDSDGMWHQVLDVRESYPETSCTAMFIYAFSRGIRNGWLEEPLKFRCACELAWTALQKTSIDYHGNIHGVCRGSEFSFTPRYYAEELLPRLNDTHGIGIVLLAGVEMKKLRRHYM</sequence>
<dbReference type="Gene3D" id="1.50.10.10">
    <property type="match status" value="1"/>
</dbReference>
<reference evidence="3" key="1">
    <citation type="submission" date="2011-04" db="EMBL/GenBank/DDBJ databases">
        <title>The complete genome of Spirochaeta coccoides DSM 17374.</title>
        <authorList>
            <person name="Lucas S."/>
            <person name="Copeland A."/>
            <person name="Lapidus A."/>
            <person name="Bruce D."/>
            <person name="Goodwin L."/>
            <person name="Pitluck S."/>
            <person name="Peters L."/>
            <person name="Kyrpides N."/>
            <person name="Mavromatis K."/>
            <person name="Pagani I."/>
            <person name="Ivanova N."/>
            <person name="Ovchinnikova G."/>
            <person name="Lu M."/>
            <person name="Detter J.C."/>
            <person name="Tapia R."/>
            <person name="Han C."/>
            <person name="Land M."/>
            <person name="Hauser L."/>
            <person name="Markowitz V."/>
            <person name="Cheng J.-F."/>
            <person name="Hugenholtz P."/>
            <person name="Woyke T."/>
            <person name="Wu D."/>
            <person name="Spring S."/>
            <person name="Schroeder M."/>
            <person name="Brambilla E."/>
            <person name="Klenk H.-P."/>
            <person name="Eisen J.A."/>
        </authorList>
    </citation>
    <scope>NUCLEOTIDE SEQUENCE [LARGE SCALE GENOMIC DNA]</scope>
    <source>
        <strain evidence="3">ATCC BAA-1237 / DSM 17374 / SPN1</strain>
    </source>
</reference>
<dbReference type="Proteomes" id="UP000007939">
    <property type="component" value="Chromosome"/>
</dbReference>
<proteinExistence type="predicted"/>
<dbReference type="Pfam" id="PF07470">
    <property type="entry name" value="Glyco_hydro_88"/>
    <property type="match status" value="1"/>
</dbReference>
<dbReference type="SUPFAM" id="SSF48208">
    <property type="entry name" value="Six-hairpin glycosidases"/>
    <property type="match status" value="1"/>
</dbReference>
<gene>
    <name evidence="2" type="ordered locus">Spico_0866</name>
</gene>
<keyword evidence="3" id="KW-1185">Reference proteome</keyword>
<dbReference type="EMBL" id="CP002659">
    <property type="protein sequence ID" value="AEC02090.1"/>
    <property type="molecule type" value="Genomic_DNA"/>
</dbReference>
<evidence type="ECO:0000313" key="2">
    <source>
        <dbReference type="EMBL" id="AEC02090.1"/>
    </source>
</evidence>
<dbReference type="InterPro" id="IPR010905">
    <property type="entry name" value="Glyco_hydro_88"/>
</dbReference>